<feature type="coiled-coil region" evidence="3">
    <location>
        <begin position="10"/>
        <end position="37"/>
    </location>
</feature>
<dbReference type="InterPro" id="IPR036414">
    <property type="entry name" value="YaeB_N_sf"/>
</dbReference>
<proteinExistence type="inferred from homology"/>
<dbReference type="InterPro" id="IPR036413">
    <property type="entry name" value="YaeB-like_sf"/>
</dbReference>
<feature type="compositionally biased region" description="Basic and acidic residues" evidence="4">
    <location>
        <begin position="266"/>
        <end position="286"/>
    </location>
</feature>
<dbReference type="PROSITE" id="PS51668">
    <property type="entry name" value="TSAA_2"/>
    <property type="match status" value="1"/>
</dbReference>
<dbReference type="Pfam" id="PF01980">
    <property type="entry name" value="TrmO_N"/>
    <property type="match status" value="1"/>
</dbReference>
<dbReference type="NCBIfam" id="TIGR00104">
    <property type="entry name" value="tRNA_TsaA"/>
    <property type="match status" value="1"/>
</dbReference>
<dbReference type="PANTHER" id="PTHR12818:SF0">
    <property type="entry name" value="TRNA (ADENINE(37)-N6)-METHYLTRANSFERASE"/>
    <property type="match status" value="1"/>
</dbReference>
<feature type="domain" description="TsaA-like" evidence="5">
    <location>
        <begin position="78"/>
        <end position="215"/>
    </location>
</feature>
<dbReference type="EMBL" id="GEZM01001264">
    <property type="protein sequence ID" value="JAV98010.1"/>
    <property type="molecule type" value="Transcribed_RNA"/>
</dbReference>
<comment type="similarity">
    <text evidence="2">Belongs to the tRNA methyltransferase O family.</text>
</comment>
<dbReference type="InterPro" id="IPR041369">
    <property type="entry name" value="TrmO_C"/>
</dbReference>
<sequence>MTNISNSDDVIQLKTQLSTARSEINNLRQQLKTLNHTYRKDCDEIRRQLENWRCDYCKHRQLEAAATPAPVVNYDLGLQYIGTIHTHFPEKRGTPRQPGICSDTTAKLTLNEVFTNPSHALDGLQEYSHMWILFHFHKNDATHTRAKVSPPRLNGIRTGVFATRSPHRPCPIGLSLVKIDHITDNNIYFSGVDMIDQTPVLDIKPYIPQYDNPSDPFQSEIDISTLSLTESQHETDSVRLMDGQENGERDQPLIGGTSSNPIVNRNLEDSYHESRSASRIGEREAPDGEEEETPHQYASASVSSPQQVRVPTWIDQPPISTLTVYFKRRALVQLQQLGNEGEQKKNIIKNILQEDPRSVYLRERVGNSDYVFRIAELYVSCKFDDTSHVVTVFQVFQDLGAQAEN</sequence>
<feature type="compositionally biased region" description="Polar residues" evidence="4">
    <location>
        <begin position="296"/>
        <end position="308"/>
    </location>
</feature>
<name>A0A1Y1NLL2_PHOPY</name>
<dbReference type="AlphaFoldDB" id="A0A1Y1NLL2"/>
<dbReference type="InterPro" id="IPR023370">
    <property type="entry name" value="TrmO-like_N"/>
</dbReference>
<dbReference type="InterPro" id="IPR040372">
    <property type="entry name" value="YaeB-like"/>
</dbReference>
<evidence type="ECO:0000256" key="3">
    <source>
        <dbReference type="SAM" id="Coils"/>
    </source>
</evidence>
<keyword evidence="3" id="KW-0175">Coiled coil</keyword>
<evidence type="ECO:0000259" key="5">
    <source>
        <dbReference type="PROSITE" id="PS51668"/>
    </source>
</evidence>
<keyword evidence="1" id="KW-0949">S-adenosyl-L-methionine</keyword>
<dbReference type="PANTHER" id="PTHR12818">
    <property type="entry name" value="TRNA (ADENINE(37)-N6)-METHYLTRANSFERASE"/>
    <property type="match status" value="1"/>
</dbReference>
<reference evidence="6" key="1">
    <citation type="journal article" date="2016" name="Sci. Rep.">
        <title>Molecular characterization of firefly nuptial gifts: a multi-omics approach sheds light on postcopulatory sexual selection.</title>
        <authorList>
            <person name="Al-Wathiqui N."/>
            <person name="Fallon T.R."/>
            <person name="South A."/>
            <person name="Weng J.K."/>
            <person name="Lewis S.M."/>
        </authorList>
    </citation>
    <scope>NUCLEOTIDE SEQUENCE</scope>
</reference>
<organism evidence="6">
    <name type="scientific">Photinus pyralis</name>
    <name type="common">Common eastern firefly</name>
    <name type="synonym">Lampyris pyralis</name>
    <dbReference type="NCBI Taxonomy" id="7054"/>
    <lineage>
        <taxon>Eukaryota</taxon>
        <taxon>Metazoa</taxon>
        <taxon>Ecdysozoa</taxon>
        <taxon>Arthropoda</taxon>
        <taxon>Hexapoda</taxon>
        <taxon>Insecta</taxon>
        <taxon>Pterygota</taxon>
        <taxon>Neoptera</taxon>
        <taxon>Endopterygota</taxon>
        <taxon>Coleoptera</taxon>
        <taxon>Polyphaga</taxon>
        <taxon>Elateriformia</taxon>
        <taxon>Elateroidea</taxon>
        <taxon>Lampyridae</taxon>
        <taxon>Lampyrinae</taxon>
        <taxon>Photinus</taxon>
    </lineage>
</organism>
<dbReference type="Gene3D" id="3.30.2310.10">
    <property type="entry name" value="YaeB-like"/>
    <property type="match status" value="1"/>
</dbReference>
<accession>A0A1Y1NLL2</accession>
<dbReference type="Pfam" id="PF18389">
    <property type="entry name" value="TrmO_C"/>
    <property type="match status" value="1"/>
</dbReference>
<feature type="region of interest" description="Disordered" evidence="4">
    <location>
        <begin position="229"/>
        <end position="308"/>
    </location>
</feature>
<evidence type="ECO:0000256" key="4">
    <source>
        <dbReference type="SAM" id="MobiDB-lite"/>
    </source>
</evidence>
<evidence type="ECO:0000256" key="2">
    <source>
        <dbReference type="ARBA" id="ARBA00033753"/>
    </source>
</evidence>
<dbReference type="SUPFAM" id="SSF118196">
    <property type="entry name" value="YaeB-like"/>
    <property type="match status" value="1"/>
</dbReference>
<evidence type="ECO:0000256" key="1">
    <source>
        <dbReference type="ARBA" id="ARBA00022691"/>
    </source>
</evidence>
<evidence type="ECO:0000313" key="6">
    <source>
        <dbReference type="EMBL" id="JAV98010.1"/>
    </source>
</evidence>
<dbReference type="Gene3D" id="2.40.30.70">
    <property type="entry name" value="YaeB-like"/>
    <property type="match status" value="1"/>
</dbReference>
<protein>
    <recommendedName>
        <fullName evidence="5">TsaA-like domain-containing protein</fullName>
    </recommendedName>
</protein>
<dbReference type="CDD" id="cd09281">
    <property type="entry name" value="UPF0066"/>
    <property type="match status" value="1"/>
</dbReference>